<comment type="caution">
    <text evidence="2">The sequence shown here is derived from an EMBL/GenBank/DDBJ whole genome shotgun (WGS) entry which is preliminary data.</text>
</comment>
<proteinExistence type="predicted"/>
<dbReference type="EMBL" id="LNQE01001074">
    <property type="protein sequence ID" value="KUG21338.1"/>
    <property type="molecule type" value="Genomic_DNA"/>
</dbReference>
<feature type="compositionally biased region" description="Basic and acidic residues" evidence="1">
    <location>
        <begin position="71"/>
        <end position="90"/>
    </location>
</feature>
<dbReference type="AlphaFoldDB" id="A0A0W8FKA9"/>
<accession>A0A0W8FKA9</accession>
<reference evidence="2" key="1">
    <citation type="journal article" date="2015" name="Proc. Natl. Acad. Sci. U.S.A.">
        <title>Networks of energetic and metabolic interactions define dynamics in microbial communities.</title>
        <authorList>
            <person name="Embree M."/>
            <person name="Liu J.K."/>
            <person name="Al-Bassam M.M."/>
            <person name="Zengler K."/>
        </authorList>
    </citation>
    <scope>NUCLEOTIDE SEQUENCE</scope>
</reference>
<feature type="compositionally biased region" description="Basic residues" evidence="1">
    <location>
        <begin position="98"/>
        <end position="112"/>
    </location>
</feature>
<protein>
    <submittedName>
        <fullName evidence="2">Uncharacterized protein</fullName>
    </submittedName>
</protein>
<organism evidence="2">
    <name type="scientific">hydrocarbon metagenome</name>
    <dbReference type="NCBI Taxonomy" id="938273"/>
    <lineage>
        <taxon>unclassified sequences</taxon>
        <taxon>metagenomes</taxon>
        <taxon>ecological metagenomes</taxon>
    </lineage>
</organism>
<name>A0A0W8FKA9_9ZZZZ</name>
<evidence type="ECO:0000313" key="2">
    <source>
        <dbReference type="EMBL" id="KUG21338.1"/>
    </source>
</evidence>
<sequence length="154" mass="17220">MHPGHRRNCAGALCVCFGLCRAGRIRSGSGARALPVLPRLRLFQGVWETDPVGCRPPAGGKADHPPGGSRRYRDGDCLRDTRRHADRDPRSPAPRGSRDRRRGRRILRRAGRLPHAPLIPDHGNRPGGYRVCRPRGYGIRRLLFRQARPFQSGV</sequence>
<evidence type="ECO:0000256" key="1">
    <source>
        <dbReference type="SAM" id="MobiDB-lite"/>
    </source>
</evidence>
<gene>
    <name evidence="2" type="ORF">ASZ90_008922</name>
</gene>
<feature type="region of interest" description="Disordered" evidence="1">
    <location>
        <begin position="53"/>
        <end position="127"/>
    </location>
</feature>